<dbReference type="EMBL" id="BAAAZO010000008">
    <property type="protein sequence ID" value="GAA3621691.1"/>
    <property type="molecule type" value="Genomic_DNA"/>
</dbReference>
<accession>A0ABP6ZYG7</accession>
<comment type="caution">
    <text evidence="1">The sequence shown here is derived from an EMBL/GenBank/DDBJ whole genome shotgun (WGS) entry which is preliminary data.</text>
</comment>
<reference evidence="2" key="1">
    <citation type="journal article" date="2019" name="Int. J. Syst. Evol. Microbiol.">
        <title>The Global Catalogue of Microorganisms (GCM) 10K type strain sequencing project: providing services to taxonomists for standard genome sequencing and annotation.</title>
        <authorList>
            <consortium name="The Broad Institute Genomics Platform"/>
            <consortium name="The Broad Institute Genome Sequencing Center for Infectious Disease"/>
            <person name="Wu L."/>
            <person name="Ma J."/>
        </authorList>
    </citation>
    <scope>NUCLEOTIDE SEQUENCE [LARGE SCALE GENOMIC DNA]</scope>
    <source>
        <strain evidence="2">JCM 16902</strain>
    </source>
</reference>
<organism evidence="1 2">
    <name type="scientific">Kineosporia mesophila</name>
    <dbReference type="NCBI Taxonomy" id="566012"/>
    <lineage>
        <taxon>Bacteria</taxon>
        <taxon>Bacillati</taxon>
        <taxon>Actinomycetota</taxon>
        <taxon>Actinomycetes</taxon>
        <taxon>Kineosporiales</taxon>
        <taxon>Kineosporiaceae</taxon>
        <taxon>Kineosporia</taxon>
    </lineage>
</organism>
<keyword evidence="2" id="KW-1185">Reference proteome</keyword>
<gene>
    <name evidence="1" type="ORF">GCM10022223_43230</name>
</gene>
<evidence type="ECO:0000313" key="2">
    <source>
        <dbReference type="Proteomes" id="UP001501074"/>
    </source>
</evidence>
<dbReference type="Proteomes" id="UP001501074">
    <property type="component" value="Unassembled WGS sequence"/>
</dbReference>
<protein>
    <submittedName>
        <fullName evidence="1">Uncharacterized protein</fullName>
    </submittedName>
</protein>
<name>A0ABP6ZYG7_9ACTN</name>
<proteinExistence type="predicted"/>
<sequence>MSWYLYGAVGPVDDHVRVGDRAVGPGLEHVRFQMGGLPRWDQAVQLIGQAAGQGAVGEARVRGQEEHSVDQF</sequence>
<evidence type="ECO:0000313" key="1">
    <source>
        <dbReference type="EMBL" id="GAA3621691.1"/>
    </source>
</evidence>